<evidence type="ECO:0000313" key="2">
    <source>
        <dbReference type="Proteomes" id="UP000322000"/>
    </source>
</evidence>
<evidence type="ECO:0000259" key="1">
    <source>
        <dbReference type="Pfam" id="PF25298"/>
    </source>
</evidence>
<dbReference type="GeneID" id="113508727"/>
<sequence length="273" mass="31256">MKAGRTRLYCNNCEEEESEGDEQDSEGQEIEKILKDIQNKVNAIPSLKKQLNAITASMALLSEKYDSLLAQQEEDKKKINSLDKSFISINNKCVYLEKCNMALEQKMLEFEQASRKLNIEIVGLEQLPDENINEVVKKLADTLEVSSENIEWASRRHQRKQSNRPAPIVVGFKNTGGAAATRNLWLAKRNKLIELNSSIITGGSQKHKIYINEDLTKTTRMLLWNTKTQLKAVYKYIWVVNGKILVKKAEGDKSVWIRSEEDIRELTKKDNIV</sequence>
<dbReference type="KEGG" id="tnl:113508727"/>
<dbReference type="InParanoid" id="A0A7E5X595"/>
<reference evidence="3" key="1">
    <citation type="submission" date="2025-08" db="UniProtKB">
        <authorList>
            <consortium name="RefSeq"/>
        </authorList>
    </citation>
    <scope>IDENTIFICATION</scope>
</reference>
<evidence type="ECO:0000313" key="3">
    <source>
        <dbReference type="RefSeq" id="XP_026747612.1"/>
    </source>
</evidence>
<dbReference type="Pfam" id="PF25298">
    <property type="entry name" value="Baculo_FP_2nd"/>
    <property type="match status" value="1"/>
</dbReference>
<keyword evidence="2" id="KW-1185">Reference proteome</keyword>
<dbReference type="InterPro" id="IPR057251">
    <property type="entry name" value="FP_C"/>
</dbReference>
<accession>A0A7E5X595</accession>
<gene>
    <name evidence="3" type="primary">LOC113508727</name>
</gene>
<name>A0A7E5X595_TRINI</name>
<dbReference type="OrthoDB" id="7351105at2759"/>
<dbReference type="AlphaFoldDB" id="A0A7E5X595"/>
<dbReference type="RefSeq" id="XP_026747612.1">
    <property type="nucleotide sequence ID" value="XM_026891811.1"/>
</dbReference>
<organism evidence="2 3">
    <name type="scientific">Trichoplusia ni</name>
    <name type="common">Cabbage looper</name>
    <dbReference type="NCBI Taxonomy" id="7111"/>
    <lineage>
        <taxon>Eukaryota</taxon>
        <taxon>Metazoa</taxon>
        <taxon>Ecdysozoa</taxon>
        <taxon>Arthropoda</taxon>
        <taxon>Hexapoda</taxon>
        <taxon>Insecta</taxon>
        <taxon>Pterygota</taxon>
        <taxon>Neoptera</taxon>
        <taxon>Endopterygota</taxon>
        <taxon>Lepidoptera</taxon>
        <taxon>Glossata</taxon>
        <taxon>Ditrysia</taxon>
        <taxon>Noctuoidea</taxon>
        <taxon>Noctuidae</taxon>
        <taxon>Plusiinae</taxon>
        <taxon>Trichoplusia</taxon>
    </lineage>
</organism>
<dbReference type="Proteomes" id="UP000322000">
    <property type="component" value="Chromosome 3"/>
</dbReference>
<feature type="domain" description="FP protein C-terminal" evidence="1">
    <location>
        <begin position="216"/>
        <end position="266"/>
    </location>
</feature>
<proteinExistence type="predicted"/>
<protein>
    <submittedName>
        <fullName evidence="3">Uncharacterized protein LOC113508727</fullName>
    </submittedName>
</protein>